<dbReference type="Proteomes" id="UP000295710">
    <property type="component" value="Unassembled WGS sequence"/>
</dbReference>
<evidence type="ECO:0000313" key="4">
    <source>
        <dbReference type="EMBL" id="TDA20915.1"/>
    </source>
</evidence>
<name>A0A4R4FBT6_9FIRM</name>
<organism evidence="4 5">
    <name type="scientific">Extibacter muris</name>
    <dbReference type="NCBI Taxonomy" id="1796622"/>
    <lineage>
        <taxon>Bacteria</taxon>
        <taxon>Bacillati</taxon>
        <taxon>Bacillota</taxon>
        <taxon>Clostridia</taxon>
        <taxon>Lachnospirales</taxon>
        <taxon>Lachnospiraceae</taxon>
        <taxon>Extibacter</taxon>
    </lineage>
</organism>
<feature type="domain" description="OmpR/PhoB-type" evidence="3">
    <location>
        <begin position="50"/>
        <end position="151"/>
    </location>
</feature>
<dbReference type="InterPro" id="IPR016032">
    <property type="entry name" value="Sig_transdc_resp-reg_C-effctor"/>
</dbReference>
<evidence type="ECO:0000256" key="1">
    <source>
        <dbReference type="ARBA" id="ARBA00023125"/>
    </source>
</evidence>
<comment type="caution">
    <text evidence="4">The sequence shown here is derived from an EMBL/GenBank/DDBJ whole genome shotgun (WGS) entry which is preliminary data.</text>
</comment>
<dbReference type="SMART" id="SM00862">
    <property type="entry name" value="Trans_reg_C"/>
    <property type="match status" value="1"/>
</dbReference>
<dbReference type="Gene3D" id="1.10.10.10">
    <property type="entry name" value="Winged helix-like DNA-binding domain superfamily/Winged helix DNA-binding domain"/>
    <property type="match status" value="1"/>
</dbReference>
<gene>
    <name evidence="4" type="ORF">E1963_14150</name>
</gene>
<keyword evidence="1 2" id="KW-0238">DNA-binding</keyword>
<dbReference type="GO" id="GO:0000160">
    <property type="term" value="P:phosphorelay signal transduction system"/>
    <property type="evidence" value="ECO:0007669"/>
    <property type="project" value="InterPro"/>
</dbReference>
<protein>
    <submittedName>
        <fullName evidence="4">Response regulator transcription factor</fullName>
    </submittedName>
</protein>
<dbReference type="RefSeq" id="WP_132279179.1">
    <property type="nucleotide sequence ID" value="NZ_SMMX01000013.1"/>
</dbReference>
<accession>A0A4R4FBT6</accession>
<proteinExistence type="predicted"/>
<dbReference type="EMBL" id="SMMX01000013">
    <property type="protein sequence ID" value="TDA20915.1"/>
    <property type="molecule type" value="Genomic_DNA"/>
</dbReference>
<evidence type="ECO:0000313" key="5">
    <source>
        <dbReference type="Proteomes" id="UP000295710"/>
    </source>
</evidence>
<reference evidence="4 5" key="1">
    <citation type="journal article" date="2016" name="Nat. Microbiol.">
        <title>The Mouse Intestinal Bacterial Collection (miBC) provides host-specific insight into cultured diversity and functional potential of the gut microbiota.</title>
        <authorList>
            <person name="Lagkouvardos I."/>
            <person name="Pukall R."/>
            <person name="Abt B."/>
            <person name="Foesel B.U."/>
            <person name="Meier-Kolthoff J.P."/>
            <person name="Kumar N."/>
            <person name="Bresciani A."/>
            <person name="Martinez I."/>
            <person name="Just S."/>
            <person name="Ziegler C."/>
            <person name="Brugiroux S."/>
            <person name="Garzetti D."/>
            <person name="Wenning M."/>
            <person name="Bui T.P."/>
            <person name="Wang J."/>
            <person name="Hugenholtz F."/>
            <person name="Plugge C.M."/>
            <person name="Peterson D.A."/>
            <person name="Hornef M.W."/>
            <person name="Baines J.F."/>
            <person name="Smidt H."/>
            <person name="Walter J."/>
            <person name="Kristiansen K."/>
            <person name="Nielsen H.B."/>
            <person name="Haller D."/>
            <person name="Overmann J."/>
            <person name="Stecher B."/>
            <person name="Clavel T."/>
        </authorList>
    </citation>
    <scope>NUCLEOTIDE SEQUENCE [LARGE SCALE GENOMIC DNA]</scope>
    <source>
        <strain evidence="4 5">DSM 28560</strain>
    </source>
</reference>
<keyword evidence="5" id="KW-1185">Reference proteome</keyword>
<dbReference type="AlphaFoldDB" id="A0A4R4FBT6"/>
<dbReference type="CDD" id="cd00383">
    <property type="entry name" value="trans_reg_C"/>
    <property type="match status" value="1"/>
</dbReference>
<dbReference type="SUPFAM" id="SSF46894">
    <property type="entry name" value="C-terminal effector domain of the bipartite response regulators"/>
    <property type="match status" value="1"/>
</dbReference>
<dbReference type="GO" id="GO:0003677">
    <property type="term" value="F:DNA binding"/>
    <property type="evidence" value="ECO:0007669"/>
    <property type="project" value="UniProtKB-UniRule"/>
</dbReference>
<evidence type="ECO:0000259" key="3">
    <source>
        <dbReference type="PROSITE" id="PS51755"/>
    </source>
</evidence>
<sequence>MNKDMRKKGSEIIGRIVIMEIAENENQLFDEVMRIVNQFSAIHKFDVSSEPIVSVSGIEIHTECRKVYRSGEEIPLTAKEYDLLYLLAEHKGIVLTYDQIYQRIWKDYSHAVENNTIGYHICKMKKKVCPVTSESKFTIRCVRGIGYCLDVLAE</sequence>
<feature type="DNA-binding region" description="OmpR/PhoB-type" evidence="2">
    <location>
        <begin position="50"/>
        <end position="151"/>
    </location>
</feature>
<dbReference type="InterPro" id="IPR001867">
    <property type="entry name" value="OmpR/PhoB-type_DNA-bd"/>
</dbReference>
<dbReference type="Pfam" id="PF00486">
    <property type="entry name" value="Trans_reg_C"/>
    <property type="match status" value="1"/>
</dbReference>
<evidence type="ECO:0000256" key="2">
    <source>
        <dbReference type="PROSITE-ProRule" id="PRU01091"/>
    </source>
</evidence>
<dbReference type="GO" id="GO:0006355">
    <property type="term" value="P:regulation of DNA-templated transcription"/>
    <property type="evidence" value="ECO:0007669"/>
    <property type="project" value="InterPro"/>
</dbReference>
<dbReference type="PROSITE" id="PS51755">
    <property type="entry name" value="OMPR_PHOB"/>
    <property type="match status" value="1"/>
</dbReference>
<dbReference type="InterPro" id="IPR036388">
    <property type="entry name" value="WH-like_DNA-bd_sf"/>
</dbReference>